<keyword evidence="3 5" id="KW-0698">rRNA processing</keyword>
<evidence type="ECO:0000256" key="4">
    <source>
        <dbReference type="ARBA" id="ARBA00023186"/>
    </source>
</evidence>
<dbReference type="InterPro" id="IPR011961">
    <property type="entry name" value="RimM"/>
</dbReference>
<comment type="domain">
    <text evidence="5">The PRC barrel domain binds ribosomal protein uS19.</text>
</comment>
<accession>A0ABR7HL31</accession>
<evidence type="ECO:0000256" key="5">
    <source>
        <dbReference type="HAMAP-Rule" id="MF_00014"/>
    </source>
</evidence>
<dbReference type="SUPFAM" id="SSF50447">
    <property type="entry name" value="Translation proteins"/>
    <property type="match status" value="1"/>
</dbReference>
<dbReference type="InterPro" id="IPR036976">
    <property type="entry name" value="RimM_N_sf"/>
</dbReference>
<gene>
    <name evidence="5 8" type="primary">rimM</name>
    <name evidence="8" type="ORF">H8R91_06885</name>
</gene>
<dbReference type="Pfam" id="PF24986">
    <property type="entry name" value="PRC_RimM"/>
    <property type="match status" value="1"/>
</dbReference>
<comment type="similarity">
    <text evidence="5">Belongs to the RimM family.</text>
</comment>
<dbReference type="InterPro" id="IPR056792">
    <property type="entry name" value="PRC_RimM"/>
</dbReference>
<dbReference type="Gene3D" id="2.40.30.60">
    <property type="entry name" value="RimM"/>
    <property type="match status" value="1"/>
</dbReference>
<comment type="caution">
    <text evidence="8">The sequence shown here is derived from an EMBL/GenBank/DDBJ whole genome shotgun (WGS) entry which is preliminary data.</text>
</comment>
<dbReference type="Proteomes" id="UP000636755">
    <property type="component" value="Unassembled WGS sequence"/>
</dbReference>
<keyword evidence="4 5" id="KW-0143">Chaperone</keyword>
<feature type="domain" description="RimM N-terminal" evidence="6">
    <location>
        <begin position="9"/>
        <end position="86"/>
    </location>
</feature>
<keyword evidence="2 5" id="KW-0690">Ribosome biogenesis</keyword>
<evidence type="ECO:0000313" key="8">
    <source>
        <dbReference type="EMBL" id="MBC5728243.1"/>
    </source>
</evidence>
<evidence type="ECO:0000313" key="9">
    <source>
        <dbReference type="Proteomes" id="UP000636755"/>
    </source>
</evidence>
<keyword evidence="9" id="KW-1185">Reference proteome</keyword>
<evidence type="ECO:0000256" key="1">
    <source>
        <dbReference type="ARBA" id="ARBA00022490"/>
    </source>
</evidence>
<evidence type="ECO:0000259" key="7">
    <source>
        <dbReference type="Pfam" id="PF24986"/>
    </source>
</evidence>
<feature type="domain" description="Ribosome maturation factor RimM PRC barrel" evidence="7">
    <location>
        <begin position="98"/>
        <end position="162"/>
    </location>
</feature>
<dbReference type="PANTHER" id="PTHR33692">
    <property type="entry name" value="RIBOSOME MATURATION FACTOR RIMM"/>
    <property type="match status" value="1"/>
</dbReference>
<comment type="function">
    <text evidence="5">An accessory protein needed during the final step in the assembly of 30S ribosomal subunit, possibly for assembly of the head region. Essential for efficient processing of 16S rRNA. May be needed both before and after RbfA during the maturation of 16S rRNA. It has affinity for free ribosomal 30S subunits but not for 70S ribosomes.</text>
</comment>
<dbReference type="InterPro" id="IPR011033">
    <property type="entry name" value="PRC_barrel-like_sf"/>
</dbReference>
<comment type="subunit">
    <text evidence="5">Binds ribosomal protein uS19.</text>
</comment>
<dbReference type="PANTHER" id="PTHR33692:SF1">
    <property type="entry name" value="RIBOSOME MATURATION FACTOR RIMM"/>
    <property type="match status" value="1"/>
</dbReference>
<sequence>MKKRFLDSGKIVGTHGIKGELRIDPWCDSPEFLCCFKKLYLDEQGRESIKVKSRPHKNIVLCKVDGIDTIEQADKMRGKTIYIDREEIVLDEGVNFVQDLLGLEVKDADNATVYGKITDVLRTGANDVYEITDDNGKKYLAPVIDEVITETNVDDGYVLIRPMKGIFDDED</sequence>
<dbReference type="RefSeq" id="WP_022234865.1">
    <property type="nucleotide sequence ID" value="NZ_JACOPS010000003.1"/>
</dbReference>
<dbReference type="EMBL" id="JACOPS010000003">
    <property type="protein sequence ID" value="MBC5728243.1"/>
    <property type="molecule type" value="Genomic_DNA"/>
</dbReference>
<evidence type="ECO:0000259" key="6">
    <source>
        <dbReference type="Pfam" id="PF01782"/>
    </source>
</evidence>
<name>A0ABR7HL31_9FIRM</name>
<evidence type="ECO:0000256" key="3">
    <source>
        <dbReference type="ARBA" id="ARBA00022552"/>
    </source>
</evidence>
<dbReference type="Gene3D" id="2.30.30.240">
    <property type="entry name" value="PRC-barrel domain"/>
    <property type="match status" value="1"/>
</dbReference>
<protein>
    <recommendedName>
        <fullName evidence="5">Ribosome maturation factor RimM</fullName>
    </recommendedName>
</protein>
<dbReference type="HAMAP" id="MF_00014">
    <property type="entry name" value="Ribosome_mat_RimM"/>
    <property type="match status" value="1"/>
</dbReference>
<dbReference type="InterPro" id="IPR009000">
    <property type="entry name" value="Transl_B-barrel_sf"/>
</dbReference>
<comment type="subcellular location">
    <subcellularLocation>
        <location evidence="5">Cytoplasm</location>
    </subcellularLocation>
</comment>
<keyword evidence="1 5" id="KW-0963">Cytoplasm</keyword>
<evidence type="ECO:0000256" key="2">
    <source>
        <dbReference type="ARBA" id="ARBA00022517"/>
    </source>
</evidence>
<proteinExistence type="inferred from homology"/>
<organism evidence="8 9">
    <name type="scientific">Ruminococcus intestinalis</name>
    <dbReference type="NCBI Taxonomy" id="2763066"/>
    <lineage>
        <taxon>Bacteria</taxon>
        <taxon>Bacillati</taxon>
        <taxon>Bacillota</taxon>
        <taxon>Clostridia</taxon>
        <taxon>Eubacteriales</taxon>
        <taxon>Oscillospiraceae</taxon>
        <taxon>Ruminococcus</taxon>
    </lineage>
</organism>
<dbReference type="NCBIfam" id="TIGR02273">
    <property type="entry name" value="16S_RimM"/>
    <property type="match status" value="1"/>
</dbReference>
<dbReference type="SUPFAM" id="SSF50346">
    <property type="entry name" value="PRC-barrel domain"/>
    <property type="match status" value="1"/>
</dbReference>
<dbReference type="Pfam" id="PF01782">
    <property type="entry name" value="RimM"/>
    <property type="match status" value="1"/>
</dbReference>
<reference evidence="8 9" key="1">
    <citation type="submission" date="2020-08" db="EMBL/GenBank/DDBJ databases">
        <title>Genome public.</title>
        <authorList>
            <person name="Liu C."/>
            <person name="Sun Q."/>
        </authorList>
    </citation>
    <scope>NUCLEOTIDE SEQUENCE [LARGE SCALE GENOMIC DNA]</scope>
    <source>
        <strain evidence="8 9">NSJ-71</strain>
    </source>
</reference>
<dbReference type="InterPro" id="IPR002676">
    <property type="entry name" value="RimM_N"/>
</dbReference>